<evidence type="ECO:0008006" key="3">
    <source>
        <dbReference type="Google" id="ProtNLM"/>
    </source>
</evidence>
<evidence type="ECO:0000313" key="2">
    <source>
        <dbReference type="Proteomes" id="UP000649826"/>
    </source>
</evidence>
<dbReference type="InterPro" id="IPR047175">
    <property type="entry name" value="CotS-like"/>
</dbReference>
<keyword evidence="2" id="KW-1185">Reference proteome</keyword>
<reference evidence="1 2" key="1">
    <citation type="submission" date="2020-08" db="EMBL/GenBank/DDBJ databases">
        <title>Genome public.</title>
        <authorList>
            <person name="Liu C."/>
            <person name="Sun Q."/>
        </authorList>
    </citation>
    <scope>NUCLEOTIDE SEQUENCE [LARGE SCALE GENOMIC DNA]</scope>
    <source>
        <strain evidence="1 2">M29</strain>
    </source>
</reference>
<dbReference type="Gene3D" id="3.30.200.20">
    <property type="entry name" value="Phosphorylase Kinase, domain 1"/>
    <property type="match status" value="1"/>
</dbReference>
<gene>
    <name evidence="1" type="ORF">H8Z82_11605</name>
</gene>
<accession>A0ABR7IJU1</accession>
<proteinExistence type="predicted"/>
<comment type="caution">
    <text evidence="1">The sequence shown here is derived from an EMBL/GenBank/DDBJ whole genome shotgun (WGS) entry which is preliminary data.</text>
</comment>
<dbReference type="Gene3D" id="3.90.1200.10">
    <property type="match status" value="1"/>
</dbReference>
<dbReference type="SUPFAM" id="SSF56112">
    <property type="entry name" value="Protein kinase-like (PK-like)"/>
    <property type="match status" value="1"/>
</dbReference>
<organism evidence="1 2">
    <name type="scientific">Blautia difficilis</name>
    <dbReference type="NCBI Taxonomy" id="2763027"/>
    <lineage>
        <taxon>Bacteria</taxon>
        <taxon>Bacillati</taxon>
        <taxon>Bacillota</taxon>
        <taxon>Clostridia</taxon>
        <taxon>Lachnospirales</taxon>
        <taxon>Lachnospiraceae</taxon>
        <taxon>Blautia</taxon>
    </lineage>
</organism>
<protein>
    <recommendedName>
        <fullName evidence="3">CotS family spore coat protein</fullName>
    </recommendedName>
</protein>
<name>A0ABR7IJU1_9FIRM</name>
<dbReference type="PANTHER" id="PTHR39179:SF3">
    <property type="entry name" value="COTS-RELATED PROTEIN"/>
    <property type="match status" value="1"/>
</dbReference>
<dbReference type="Proteomes" id="UP000649826">
    <property type="component" value="Unassembled WGS sequence"/>
</dbReference>
<dbReference type="EMBL" id="JACOQG010000019">
    <property type="protein sequence ID" value="MBC5780284.1"/>
    <property type="molecule type" value="Genomic_DNA"/>
</dbReference>
<dbReference type="InterPro" id="IPR011009">
    <property type="entry name" value="Kinase-like_dom_sf"/>
</dbReference>
<dbReference type="PANTHER" id="PTHR39179">
    <property type="entry name" value="SPORE COAT PROTEIN I"/>
    <property type="match status" value="1"/>
</dbReference>
<sequence length="340" mass="40551">MYDYGLGTLSQYGLNAERSARTRGALLCYTEQGILILREFHGSEKKLKKQQELLLLLQENGINTDYFLENTQGSLISQSKDEQMFTLQHWYEGQECSTRSREDILKSVGTLAKLHNVMKMEPAEEYRARSLREEYIRHNREIRKIRKFIRQKGASGVFEKKFLSSVEGFLQRGELALEMLEETDYDSLREKAWREGDVCHGAYNQHNILMLRKGEAVTNFGNWCFDIQMADLYHFMRKILEKYSWDLTLGKEMLTEYHRIRPVSYQEWQNLKVRFTYPEKYWKLANYYYSHKKVWISGKNVEKLENLINQKEIWEKFIQNCFQKYFLNAHTELAECGEKP</sequence>
<evidence type="ECO:0000313" key="1">
    <source>
        <dbReference type="EMBL" id="MBC5780284.1"/>
    </source>
</evidence>